<gene>
    <name evidence="2" type="ORF">ACFQJ4_03695</name>
</gene>
<protein>
    <submittedName>
        <fullName evidence="2">Uncharacterized protein</fullName>
    </submittedName>
</protein>
<feature type="transmembrane region" description="Helical" evidence="1">
    <location>
        <begin position="89"/>
        <end position="115"/>
    </location>
</feature>
<evidence type="ECO:0000313" key="2">
    <source>
        <dbReference type="EMBL" id="MFC7234415.1"/>
    </source>
</evidence>
<dbReference type="RefSeq" id="WP_276235422.1">
    <property type="nucleotide sequence ID" value="NZ_CP119802.1"/>
</dbReference>
<name>A0ABD5ZLP0_9EURY</name>
<sequence>MSQQRQSSDTGARVAAGAAFVFGVFAVVGIGIGLTGYIMIGELGGDGGGGLLSGIVSLVVYLFAALVGPTVACLASVRAAPSLPRSLSVAGATTGAASFVGFLVMVTVALLLVGAASSGGDGGGTVDLAESIGTLVRAGLPSALVAVVATLFVRMLDSPAA</sequence>
<organism evidence="2 3">
    <name type="scientific">Halosegnis marinus</name>
    <dbReference type="NCBI Taxonomy" id="3034023"/>
    <lineage>
        <taxon>Archaea</taxon>
        <taxon>Methanobacteriati</taxon>
        <taxon>Methanobacteriota</taxon>
        <taxon>Stenosarchaea group</taxon>
        <taxon>Halobacteria</taxon>
        <taxon>Halobacteriales</taxon>
        <taxon>Natronomonadaceae</taxon>
        <taxon>Halosegnis</taxon>
    </lineage>
</organism>
<dbReference type="EMBL" id="JBHTAP010000001">
    <property type="protein sequence ID" value="MFC7234415.1"/>
    <property type="molecule type" value="Genomic_DNA"/>
</dbReference>
<feature type="transmembrane region" description="Helical" evidence="1">
    <location>
        <begin position="12"/>
        <end position="40"/>
    </location>
</feature>
<accession>A0ABD5ZLP0</accession>
<dbReference type="Proteomes" id="UP001596398">
    <property type="component" value="Unassembled WGS sequence"/>
</dbReference>
<dbReference type="GeneID" id="79266083"/>
<comment type="caution">
    <text evidence="2">The sequence shown here is derived from an EMBL/GenBank/DDBJ whole genome shotgun (WGS) entry which is preliminary data.</text>
</comment>
<proteinExistence type="predicted"/>
<reference evidence="2 3" key="1">
    <citation type="journal article" date="2019" name="Int. J. Syst. Evol. Microbiol.">
        <title>The Global Catalogue of Microorganisms (GCM) 10K type strain sequencing project: providing services to taxonomists for standard genome sequencing and annotation.</title>
        <authorList>
            <consortium name="The Broad Institute Genomics Platform"/>
            <consortium name="The Broad Institute Genome Sequencing Center for Infectious Disease"/>
            <person name="Wu L."/>
            <person name="Ma J."/>
        </authorList>
    </citation>
    <scope>NUCLEOTIDE SEQUENCE [LARGE SCALE GENOMIC DNA]</scope>
    <source>
        <strain evidence="2 3">DT85</strain>
    </source>
</reference>
<keyword evidence="1" id="KW-0812">Transmembrane</keyword>
<feature type="transmembrane region" description="Helical" evidence="1">
    <location>
        <begin position="135"/>
        <end position="156"/>
    </location>
</feature>
<feature type="transmembrane region" description="Helical" evidence="1">
    <location>
        <begin position="52"/>
        <end position="77"/>
    </location>
</feature>
<keyword evidence="1" id="KW-1133">Transmembrane helix</keyword>
<keyword evidence="1" id="KW-0472">Membrane</keyword>
<evidence type="ECO:0000256" key="1">
    <source>
        <dbReference type="SAM" id="Phobius"/>
    </source>
</evidence>
<evidence type="ECO:0000313" key="3">
    <source>
        <dbReference type="Proteomes" id="UP001596398"/>
    </source>
</evidence>
<keyword evidence="3" id="KW-1185">Reference proteome</keyword>
<dbReference type="AlphaFoldDB" id="A0ABD5ZLP0"/>